<keyword evidence="2" id="KW-0067">ATP-binding</keyword>
<dbReference type="InterPro" id="IPR041664">
    <property type="entry name" value="AAA_16"/>
</dbReference>
<dbReference type="PROSITE" id="PS00622">
    <property type="entry name" value="HTH_LUXR_1"/>
    <property type="match status" value="1"/>
</dbReference>
<dbReference type="Gene3D" id="1.25.40.10">
    <property type="entry name" value="Tetratricopeptide repeat domain"/>
    <property type="match status" value="1"/>
</dbReference>
<evidence type="ECO:0000259" key="3">
    <source>
        <dbReference type="PROSITE" id="PS50043"/>
    </source>
</evidence>
<dbReference type="CDD" id="cd06170">
    <property type="entry name" value="LuxR_C_like"/>
    <property type="match status" value="1"/>
</dbReference>
<dbReference type="InterPro" id="IPR027417">
    <property type="entry name" value="P-loop_NTPase"/>
</dbReference>
<organism evidence="4 5">
    <name type="scientific">Pedococcus ginsenosidimutans</name>
    <dbReference type="NCBI Taxonomy" id="490570"/>
    <lineage>
        <taxon>Bacteria</taxon>
        <taxon>Bacillati</taxon>
        <taxon>Actinomycetota</taxon>
        <taxon>Actinomycetes</taxon>
        <taxon>Micrococcales</taxon>
        <taxon>Intrasporangiaceae</taxon>
        <taxon>Pedococcus</taxon>
    </lineage>
</organism>
<comment type="caution">
    <text evidence="4">The sequence shown here is derived from an EMBL/GenBank/DDBJ whole genome shotgun (WGS) entry which is preliminary data.</text>
</comment>
<feature type="domain" description="HTH luxR-type" evidence="3">
    <location>
        <begin position="866"/>
        <end position="929"/>
    </location>
</feature>
<evidence type="ECO:0000256" key="1">
    <source>
        <dbReference type="ARBA" id="ARBA00022741"/>
    </source>
</evidence>
<dbReference type="Proteomes" id="UP001500556">
    <property type="component" value="Unassembled WGS sequence"/>
</dbReference>
<dbReference type="SUPFAM" id="SSF46894">
    <property type="entry name" value="C-terminal effector domain of the bipartite response regulators"/>
    <property type="match status" value="1"/>
</dbReference>
<dbReference type="Pfam" id="PF00196">
    <property type="entry name" value="GerE"/>
    <property type="match status" value="1"/>
</dbReference>
<keyword evidence="5" id="KW-1185">Reference proteome</keyword>
<dbReference type="EMBL" id="BAABLO010000004">
    <property type="protein sequence ID" value="GAA4716360.1"/>
    <property type="molecule type" value="Genomic_DNA"/>
</dbReference>
<dbReference type="InterPro" id="IPR036388">
    <property type="entry name" value="WH-like_DNA-bd_sf"/>
</dbReference>
<accession>A0ABP8XVV7</accession>
<dbReference type="SUPFAM" id="SSF52540">
    <property type="entry name" value="P-loop containing nucleoside triphosphate hydrolases"/>
    <property type="match status" value="1"/>
</dbReference>
<dbReference type="Pfam" id="PF13191">
    <property type="entry name" value="AAA_16"/>
    <property type="match status" value="1"/>
</dbReference>
<dbReference type="InterPro" id="IPR011990">
    <property type="entry name" value="TPR-like_helical_dom_sf"/>
</dbReference>
<gene>
    <name evidence="4" type="ORF">GCM10025782_11630</name>
</gene>
<protein>
    <submittedName>
        <fullName evidence="4">LuxR family transcriptional regulator</fullName>
    </submittedName>
</protein>
<sequence length="929" mass="98262">MERRYGLLVLHGRELEQAQLAALVDQARAGTAGVLVVRGEAGMGKTSLLHELTVSPGASAGSLGADGGAGRVLRTSGVESESPLPYAALHRLLRPALDMGGLPGPQARALRVAFGLEDGPTVEPFLVGVGTLSALTDIADRYGYLVCVVDDAQWLDSASADALLFAARQLSVDPVALVFAARTGEPGAPDFAPTGLPVLELRGLAEPAARALLEQRTGGPVPDEVADRLVSDTGGNPLALLELPPELSPAQLHGQAPMPQQLTLTEGVERAFLDRSRRLSPAVQTLLLVSAADATGRVDTVRHAAGVLGVDDSAWDEAERSGLLSITGETVSVRHPLVRSAIYQAATSFERRQVHRVLADAVAPTDPDRATWHRAAAAEGPDRDVADALHDVAARAEQRGGHVAATEAYERSAALTVDEPTRAARLFAAARTAWAAGHAVRSRALASSARDLASDPLLRADIDRLRARNEVYLGSALDAHRILTVAAVGIAELDPGRALEMACAAALNRAHGADSGATLPADLVSRLLTADEDDTSRTTCLRLMLGALTASAEHDWPRAIAQLEQALEAGRAVEDLDVLGNLGNTALHLGHDEGTRFFYRTMVSTARERGAGMALVYALQRLAFAQVFTGDWTGLRSSADEALSLARGVGQPNLTASPLALLALVAALTGDDRYDQYLAEVEDVTGRYALGILTGPTHDATRWAKGAHAAAHGDAAEALHHLSRVHELALRQMATVDRIDAAVRAGDTARALAWVGELAPFAHATGHPWALGAVSLGTALTAADRLDAAAAFEDAVGHYQRAGRPFDLARAQLAYGEFLRRTNRRVDARTHLRAALGTFSDLDARPPLERATQELRASGETARKRDPSTLLDLTPMERKVAELVSTGLSNKDVAAQCWVSPRTVAFHLRNVFTKVGVTSRTELAQLDFG</sequence>
<dbReference type="PANTHER" id="PTHR16305">
    <property type="entry name" value="TESTICULAR SOLUBLE ADENYLYL CYCLASE"/>
    <property type="match status" value="1"/>
</dbReference>
<dbReference type="SUPFAM" id="SSF48452">
    <property type="entry name" value="TPR-like"/>
    <property type="match status" value="1"/>
</dbReference>
<proteinExistence type="predicted"/>
<evidence type="ECO:0000313" key="4">
    <source>
        <dbReference type="EMBL" id="GAA4716360.1"/>
    </source>
</evidence>
<name>A0ABP8XVV7_9MICO</name>
<dbReference type="PROSITE" id="PS50043">
    <property type="entry name" value="HTH_LUXR_2"/>
    <property type="match status" value="1"/>
</dbReference>
<dbReference type="InterPro" id="IPR000792">
    <property type="entry name" value="Tscrpt_reg_LuxR_C"/>
</dbReference>
<keyword evidence="1" id="KW-0547">Nucleotide-binding</keyword>
<dbReference type="SMART" id="SM00421">
    <property type="entry name" value="HTH_LUXR"/>
    <property type="match status" value="1"/>
</dbReference>
<dbReference type="PRINTS" id="PR00038">
    <property type="entry name" value="HTHLUXR"/>
</dbReference>
<reference evidence="5" key="1">
    <citation type="journal article" date="2019" name="Int. J. Syst. Evol. Microbiol.">
        <title>The Global Catalogue of Microorganisms (GCM) 10K type strain sequencing project: providing services to taxonomists for standard genome sequencing and annotation.</title>
        <authorList>
            <consortium name="The Broad Institute Genomics Platform"/>
            <consortium name="The Broad Institute Genome Sequencing Center for Infectious Disease"/>
            <person name="Wu L."/>
            <person name="Ma J."/>
        </authorList>
    </citation>
    <scope>NUCLEOTIDE SEQUENCE [LARGE SCALE GENOMIC DNA]</scope>
    <source>
        <strain evidence="5">JCM 18961</strain>
    </source>
</reference>
<evidence type="ECO:0000256" key="2">
    <source>
        <dbReference type="ARBA" id="ARBA00022840"/>
    </source>
</evidence>
<dbReference type="InterPro" id="IPR016032">
    <property type="entry name" value="Sig_transdc_resp-reg_C-effctor"/>
</dbReference>
<evidence type="ECO:0000313" key="5">
    <source>
        <dbReference type="Proteomes" id="UP001500556"/>
    </source>
</evidence>
<dbReference type="Gene3D" id="1.10.10.10">
    <property type="entry name" value="Winged helix-like DNA-binding domain superfamily/Winged helix DNA-binding domain"/>
    <property type="match status" value="1"/>
</dbReference>
<dbReference type="PANTHER" id="PTHR16305:SF35">
    <property type="entry name" value="TRANSCRIPTIONAL ACTIVATOR DOMAIN"/>
    <property type="match status" value="1"/>
</dbReference>